<feature type="transmembrane region" description="Helical" evidence="7">
    <location>
        <begin position="232"/>
        <end position="250"/>
    </location>
</feature>
<dbReference type="InterPro" id="IPR035906">
    <property type="entry name" value="MetI-like_sf"/>
</dbReference>
<dbReference type="SUPFAM" id="SSF161098">
    <property type="entry name" value="MetI-like"/>
    <property type="match status" value="1"/>
</dbReference>
<gene>
    <name evidence="9" type="ORF">FPZ49_30380</name>
</gene>
<dbReference type="InterPro" id="IPR050809">
    <property type="entry name" value="UgpAE/MalFG_permease"/>
</dbReference>
<dbReference type="GO" id="GO:0005886">
    <property type="term" value="C:plasma membrane"/>
    <property type="evidence" value="ECO:0007669"/>
    <property type="project" value="UniProtKB-SubCell"/>
</dbReference>
<name>A0A559JZW3_9BACL</name>
<dbReference type="PROSITE" id="PS50928">
    <property type="entry name" value="ABC_TM1"/>
    <property type="match status" value="1"/>
</dbReference>
<evidence type="ECO:0000256" key="3">
    <source>
        <dbReference type="ARBA" id="ARBA00022475"/>
    </source>
</evidence>
<keyword evidence="4 7" id="KW-0812">Transmembrane</keyword>
<evidence type="ECO:0000256" key="6">
    <source>
        <dbReference type="ARBA" id="ARBA00023136"/>
    </source>
</evidence>
<dbReference type="InterPro" id="IPR000515">
    <property type="entry name" value="MetI-like"/>
</dbReference>
<evidence type="ECO:0000256" key="2">
    <source>
        <dbReference type="ARBA" id="ARBA00022448"/>
    </source>
</evidence>
<dbReference type="OrthoDB" id="9785836at2"/>
<evidence type="ECO:0000256" key="4">
    <source>
        <dbReference type="ARBA" id="ARBA00022692"/>
    </source>
</evidence>
<sequence>MRSHIGEARAEEGAYVRPAPSANRLMLLWKYVKRDKYLYLLLVPILAYYVVFKYTPMLGEIIAFKNYRFADGIWGSQWVGLKHFNRLFTSPDFFNVLKNTLLLNVYSIVFAFPVPIVLAVLLNEVRLEWYKRTIQNLLYIPHFISWVVLGGIFIALLSPSTGIVNTVLVKLFGIQPIYFMASNAWWPVMFILSGIWQSAGWGTILYLAAMAGIDPQLYEAAKIDGASKLRRIWHVTLPGIRSTIAILLILRVGQMMDVGFEHIFVMQNKAVYEVSNVISTYVYHAGLEGLQYSYTTALGLFQSVIGLILVVSVNKIIKAMGENGLW</sequence>
<feature type="transmembrane region" description="Helical" evidence="7">
    <location>
        <begin position="37"/>
        <end position="55"/>
    </location>
</feature>
<accession>A0A559JZW3</accession>
<reference evidence="9 10" key="1">
    <citation type="submission" date="2019-07" db="EMBL/GenBank/DDBJ databases">
        <authorList>
            <person name="Kim J."/>
        </authorList>
    </citation>
    <scope>NUCLEOTIDE SEQUENCE [LARGE SCALE GENOMIC DNA]</scope>
    <source>
        <strain evidence="9 10">JC52</strain>
    </source>
</reference>
<keyword evidence="2 7" id="KW-0813">Transport</keyword>
<dbReference type="PANTHER" id="PTHR43227">
    <property type="entry name" value="BLL4140 PROTEIN"/>
    <property type="match status" value="1"/>
</dbReference>
<dbReference type="AlphaFoldDB" id="A0A559JZW3"/>
<dbReference type="RefSeq" id="WP_144854082.1">
    <property type="nucleotide sequence ID" value="NZ_VNJI01000059.1"/>
</dbReference>
<comment type="subcellular location">
    <subcellularLocation>
        <location evidence="1 7">Cell membrane</location>
        <topology evidence="1 7">Multi-pass membrane protein</topology>
    </subcellularLocation>
</comment>
<evidence type="ECO:0000313" key="10">
    <source>
        <dbReference type="Proteomes" id="UP000317036"/>
    </source>
</evidence>
<dbReference type="Proteomes" id="UP000317036">
    <property type="component" value="Unassembled WGS sequence"/>
</dbReference>
<evidence type="ECO:0000256" key="5">
    <source>
        <dbReference type="ARBA" id="ARBA00022989"/>
    </source>
</evidence>
<feature type="transmembrane region" description="Helical" evidence="7">
    <location>
        <begin position="101"/>
        <end position="122"/>
    </location>
</feature>
<evidence type="ECO:0000256" key="1">
    <source>
        <dbReference type="ARBA" id="ARBA00004651"/>
    </source>
</evidence>
<feature type="transmembrane region" description="Helical" evidence="7">
    <location>
        <begin position="292"/>
        <end position="313"/>
    </location>
</feature>
<keyword evidence="6 7" id="KW-0472">Membrane</keyword>
<dbReference type="Pfam" id="PF00528">
    <property type="entry name" value="BPD_transp_1"/>
    <property type="match status" value="1"/>
</dbReference>
<feature type="transmembrane region" description="Helical" evidence="7">
    <location>
        <begin position="143"/>
        <end position="164"/>
    </location>
</feature>
<dbReference type="Gene3D" id="1.10.3720.10">
    <property type="entry name" value="MetI-like"/>
    <property type="match status" value="1"/>
</dbReference>
<proteinExistence type="inferred from homology"/>
<evidence type="ECO:0000259" key="8">
    <source>
        <dbReference type="PROSITE" id="PS50928"/>
    </source>
</evidence>
<organism evidence="9 10">
    <name type="scientific">Paenibacillus cremeus</name>
    <dbReference type="NCBI Taxonomy" id="2163881"/>
    <lineage>
        <taxon>Bacteria</taxon>
        <taxon>Bacillati</taxon>
        <taxon>Bacillota</taxon>
        <taxon>Bacilli</taxon>
        <taxon>Bacillales</taxon>
        <taxon>Paenibacillaceae</taxon>
        <taxon>Paenibacillus</taxon>
    </lineage>
</organism>
<dbReference type="GO" id="GO:0055085">
    <property type="term" value="P:transmembrane transport"/>
    <property type="evidence" value="ECO:0007669"/>
    <property type="project" value="InterPro"/>
</dbReference>
<dbReference type="CDD" id="cd06261">
    <property type="entry name" value="TM_PBP2"/>
    <property type="match status" value="1"/>
</dbReference>
<protein>
    <submittedName>
        <fullName evidence="9">Sugar ABC transporter permease</fullName>
    </submittedName>
</protein>
<comment type="caution">
    <text evidence="9">The sequence shown here is derived from an EMBL/GenBank/DDBJ whole genome shotgun (WGS) entry which is preliminary data.</text>
</comment>
<dbReference type="EMBL" id="VNJI01000059">
    <property type="protein sequence ID" value="TVY05429.1"/>
    <property type="molecule type" value="Genomic_DNA"/>
</dbReference>
<feature type="domain" description="ABC transmembrane type-1" evidence="8">
    <location>
        <begin position="97"/>
        <end position="313"/>
    </location>
</feature>
<keyword evidence="3" id="KW-1003">Cell membrane</keyword>
<keyword evidence="5 7" id="KW-1133">Transmembrane helix</keyword>
<evidence type="ECO:0000256" key="7">
    <source>
        <dbReference type="RuleBase" id="RU363032"/>
    </source>
</evidence>
<keyword evidence="10" id="KW-1185">Reference proteome</keyword>
<dbReference type="PANTHER" id="PTHR43227:SF11">
    <property type="entry name" value="BLL4140 PROTEIN"/>
    <property type="match status" value="1"/>
</dbReference>
<comment type="similarity">
    <text evidence="7">Belongs to the binding-protein-dependent transport system permease family.</text>
</comment>
<evidence type="ECO:0000313" key="9">
    <source>
        <dbReference type="EMBL" id="TVY05429.1"/>
    </source>
</evidence>
<feature type="transmembrane region" description="Helical" evidence="7">
    <location>
        <begin position="184"/>
        <end position="211"/>
    </location>
</feature>